<proteinExistence type="predicted"/>
<keyword evidence="2" id="KW-1185">Reference proteome</keyword>
<organism evidence="1 2">
    <name type="scientific">Streptomyces machairae</name>
    <dbReference type="NCBI Taxonomy" id="3134109"/>
    <lineage>
        <taxon>Bacteria</taxon>
        <taxon>Bacillati</taxon>
        <taxon>Actinomycetota</taxon>
        <taxon>Actinomycetes</taxon>
        <taxon>Kitasatosporales</taxon>
        <taxon>Streptomycetaceae</taxon>
        <taxon>Streptomyces</taxon>
    </lineage>
</organism>
<evidence type="ECO:0000313" key="1">
    <source>
        <dbReference type="EMBL" id="MEJ8671958.1"/>
    </source>
</evidence>
<gene>
    <name evidence="1" type="ORF">WKI71_37170</name>
</gene>
<comment type="caution">
    <text evidence="1">The sequence shown here is derived from an EMBL/GenBank/DDBJ whole genome shotgun (WGS) entry which is preliminary data.</text>
</comment>
<protein>
    <recommendedName>
        <fullName evidence="3">Transposase</fullName>
    </recommendedName>
</protein>
<dbReference type="EMBL" id="JBBKAK010000001">
    <property type="protein sequence ID" value="MEJ8671958.1"/>
    <property type="molecule type" value="Genomic_DNA"/>
</dbReference>
<evidence type="ECO:0000313" key="2">
    <source>
        <dbReference type="Proteomes" id="UP001376459"/>
    </source>
</evidence>
<name>A0ABU8USS1_9ACTN</name>
<reference evidence="1 2" key="1">
    <citation type="submission" date="2024-03" db="EMBL/GenBank/DDBJ databases">
        <title>Novel Streptomyces species of biotechnological and ecological value are a feature of Machair soil.</title>
        <authorList>
            <person name="Prole J.R."/>
            <person name="Goodfellow M."/>
            <person name="Allenby N."/>
            <person name="Ward A.C."/>
        </authorList>
    </citation>
    <scope>NUCLEOTIDE SEQUENCE [LARGE SCALE GENOMIC DNA]</scope>
    <source>
        <strain evidence="1 2">MS1.AVA.1</strain>
    </source>
</reference>
<accession>A0ABU8USS1</accession>
<sequence>MRDRTAVVVSPSRFNRFNRFNRYDVILVSLSVRCPLRGRHWMSVTNT</sequence>
<dbReference type="Proteomes" id="UP001376459">
    <property type="component" value="Unassembled WGS sequence"/>
</dbReference>
<evidence type="ECO:0008006" key="3">
    <source>
        <dbReference type="Google" id="ProtNLM"/>
    </source>
</evidence>